<name>A0AA89WMP0_STEMA</name>
<protein>
    <submittedName>
        <fullName evidence="1">Uncharacterized protein</fullName>
    </submittedName>
</protein>
<accession>A0AA89WMP0</accession>
<gene>
    <name evidence="1" type="ORF">I5U67_07265</name>
</gene>
<comment type="caution">
    <text evidence="1">The sequence shown here is derived from an EMBL/GenBank/DDBJ whole genome shotgun (WGS) entry which is preliminary data.</text>
</comment>
<dbReference type="AlphaFoldDB" id="A0AA89WMP0"/>
<proteinExistence type="predicted"/>
<dbReference type="Proteomes" id="UP000625930">
    <property type="component" value="Unassembled WGS sequence"/>
</dbReference>
<reference evidence="1" key="1">
    <citation type="submission" date="2020-11" db="EMBL/GenBank/DDBJ databases">
        <title>Enhanced detection system for hospital associated transmission using whole genome sequencing surveillance.</title>
        <authorList>
            <person name="Harrison L.H."/>
            <person name="Van Tyne D."/>
            <person name="Marsh J.W."/>
            <person name="Griffith M.P."/>
            <person name="Snyder D.J."/>
            <person name="Cooper V.S."/>
            <person name="Mustapha M."/>
        </authorList>
    </citation>
    <scope>NUCLEOTIDE SEQUENCE</scope>
    <source>
        <strain evidence="1">STEN00091</strain>
    </source>
</reference>
<evidence type="ECO:0000313" key="2">
    <source>
        <dbReference type="Proteomes" id="UP000625930"/>
    </source>
</evidence>
<sequence length="196" mass="22211">MSDVAYNFQKTLKEFLEHELLSDDDLIGLMAEHRLSLIAKIESLAKGPFFEGAQRRSMRFHELDQAKRSLEIHDQASIAVAAGNYRHYAVSGFAKECLSPTHARASYSLAVEPLTDERLQHYTKEMSDHPAMLDGWKKWLASDKPLRGVDVSLLTSVIVDKQAYFRMLEASKTELESRKRLLEQLKGPPPLPSKAD</sequence>
<organism evidence="1 2">
    <name type="scientific">Stenotrophomonas maltophilia</name>
    <name type="common">Pseudomonas maltophilia</name>
    <name type="synonym">Xanthomonas maltophilia</name>
    <dbReference type="NCBI Taxonomy" id="40324"/>
    <lineage>
        <taxon>Bacteria</taxon>
        <taxon>Pseudomonadati</taxon>
        <taxon>Pseudomonadota</taxon>
        <taxon>Gammaproteobacteria</taxon>
        <taxon>Lysobacterales</taxon>
        <taxon>Lysobacteraceae</taxon>
        <taxon>Stenotrophomonas</taxon>
        <taxon>Stenotrophomonas maltophilia group</taxon>
    </lineage>
</organism>
<dbReference type="RefSeq" id="WP_197629231.1">
    <property type="nucleotide sequence ID" value="NZ_JAXAYA010000005.1"/>
</dbReference>
<evidence type="ECO:0000313" key="1">
    <source>
        <dbReference type="EMBL" id="MBH1651966.1"/>
    </source>
</evidence>
<dbReference type="EMBL" id="JADUNP010000010">
    <property type="protein sequence ID" value="MBH1651966.1"/>
    <property type="molecule type" value="Genomic_DNA"/>
</dbReference>